<reference evidence="3" key="1">
    <citation type="submission" date="2022-11" db="UniProtKB">
        <authorList>
            <consortium name="WormBaseParasite"/>
        </authorList>
    </citation>
    <scope>IDENTIFICATION</scope>
</reference>
<dbReference type="WBParaSite" id="jg1390">
    <property type="protein sequence ID" value="jg1390"/>
    <property type="gene ID" value="jg1390"/>
</dbReference>
<evidence type="ECO:0000313" key="3">
    <source>
        <dbReference type="WBParaSite" id="jg1390"/>
    </source>
</evidence>
<name>A0A915CYE6_9BILA</name>
<dbReference type="Proteomes" id="UP000887574">
    <property type="component" value="Unplaced"/>
</dbReference>
<dbReference type="AlphaFoldDB" id="A0A915CYE6"/>
<protein>
    <submittedName>
        <fullName evidence="3">HAT C-terminal dimerisation domain-containing protein</fullName>
    </submittedName>
</protein>
<proteinExistence type="predicted"/>
<keyword evidence="2" id="KW-1185">Reference proteome</keyword>
<evidence type="ECO:0000256" key="1">
    <source>
        <dbReference type="SAM" id="MobiDB-lite"/>
    </source>
</evidence>
<organism evidence="2 3">
    <name type="scientific">Ditylenchus dipsaci</name>
    <dbReference type="NCBI Taxonomy" id="166011"/>
    <lineage>
        <taxon>Eukaryota</taxon>
        <taxon>Metazoa</taxon>
        <taxon>Ecdysozoa</taxon>
        <taxon>Nematoda</taxon>
        <taxon>Chromadorea</taxon>
        <taxon>Rhabditida</taxon>
        <taxon>Tylenchina</taxon>
        <taxon>Tylenchomorpha</taxon>
        <taxon>Sphaerularioidea</taxon>
        <taxon>Anguinidae</taxon>
        <taxon>Anguininae</taxon>
        <taxon>Ditylenchus</taxon>
    </lineage>
</organism>
<sequence>MSLVYCAAYLDPFIRNQMDDLCRHVPAIHMDELHFPTVAAQARVATTNTNGPISQRRSRFVSTPPVGLQNEMVAYEAHPARYDNPLEFWRNNENSFAKLARMCLGVMGSNTPSETEMTVDTASQVTSNKPVRDENPVVTPENVKSNEENDDFDVFMNEFEGNVMFYE</sequence>
<feature type="region of interest" description="Disordered" evidence="1">
    <location>
        <begin position="126"/>
        <end position="147"/>
    </location>
</feature>
<accession>A0A915CYE6</accession>
<evidence type="ECO:0000313" key="2">
    <source>
        <dbReference type="Proteomes" id="UP000887574"/>
    </source>
</evidence>